<feature type="chain" id="PRO_5018655708" description="Mannosyltransferase" evidence="13">
    <location>
        <begin position="16"/>
        <end position="145"/>
    </location>
</feature>
<keyword evidence="15" id="KW-1185">Reference proteome</keyword>
<comment type="caution">
    <text evidence="14">The sequence shown here is derived from an EMBL/GenBank/DDBJ whole genome shotgun (WGS) entry which is preliminary data.</text>
</comment>
<evidence type="ECO:0000256" key="8">
    <source>
        <dbReference type="ARBA" id="ARBA00022989"/>
    </source>
</evidence>
<dbReference type="GO" id="GO:0052917">
    <property type="term" value="F:dol-P-Man:Man(7)GlcNAc(2)-PP-Dol alpha-1,6-mannosyltransferase activity"/>
    <property type="evidence" value="ECO:0007669"/>
    <property type="project" value="UniProtKB-EC"/>
</dbReference>
<keyword evidence="4 12" id="KW-0328">Glycosyltransferase</keyword>
<dbReference type="GO" id="GO:0006487">
    <property type="term" value="P:protein N-linked glycosylation"/>
    <property type="evidence" value="ECO:0007669"/>
    <property type="project" value="TreeGrafter"/>
</dbReference>
<dbReference type="UniPathway" id="UPA00378"/>
<gene>
    <name evidence="14" type="ORF">PXEA_LOCUS24057</name>
</gene>
<comment type="catalytic activity">
    <reaction evidence="11">
        <text>an alpha-D-Man-(1-&gt;2)-alpha-D-Man-(1-&gt;2)-alpha-D-Man-(1-&gt;3)-[alpha-D-Man-(1-&gt;2)-alpha-D-Man-(1-&gt;3)-alpha-D-Man-(1-&gt;6)]-beta-D-Man-(1-&gt;4)-beta-D-GlcNAc-(1-&gt;4)-alpha-D-GlcNAc-diphospho-di-trans,poly-cis-dolichol + a di-trans,poly-cis-dolichyl beta-D-mannosyl phosphate = an alpha-D-Man-(1-&gt;2)-alpha-D-Man-(1-&gt;2)-alpha-D-Man-(1-&gt;3)-[alpha-D-Man-(1-&gt;2)-alpha-D-Man-(1-&gt;3)-[alpha-D-Man-(1-&gt;6)]-alpha-D-Man-(1-&gt;6)]-beta-D-Man-(1-&gt;4)-beta-D-GlcNAc-(1-&gt;4)-alpha-D-GlcNAc-diphospho-di-trans,poly-cis-dolichol + a di-trans,poly-cis-dolichyl phosphate + H(+)</text>
        <dbReference type="Rhea" id="RHEA:29535"/>
        <dbReference type="Rhea" id="RHEA-COMP:19498"/>
        <dbReference type="Rhea" id="RHEA-COMP:19501"/>
        <dbReference type="Rhea" id="RHEA-COMP:19518"/>
        <dbReference type="Rhea" id="RHEA-COMP:19519"/>
        <dbReference type="ChEBI" id="CHEBI:15378"/>
        <dbReference type="ChEBI" id="CHEBI:57683"/>
        <dbReference type="ChEBI" id="CHEBI:58211"/>
        <dbReference type="ChEBI" id="CHEBI:132517"/>
        <dbReference type="ChEBI" id="CHEBI:132519"/>
        <dbReference type="EC" id="2.4.1.260"/>
    </reaction>
    <physiologicalReaction direction="left-to-right" evidence="11">
        <dbReference type="Rhea" id="RHEA:29536"/>
    </physiologicalReaction>
</comment>
<evidence type="ECO:0000256" key="5">
    <source>
        <dbReference type="ARBA" id="ARBA00022679"/>
    </source>
</evidence>
<organism evidence="14 15">
    <name type="scientific">Protopolystoma xenopodis</name>
    <dbReference type="NCBI Taxonomy" id="117903"/>
    <lineage>
        <taxon>Eukaryota</taxon>
        <taxon>Metazoa</taxon>
        <taxon>Spiralia</taxon>
        <taxon>Lophotrochozoa</taxon>
        <taxon>Platyhelminthes</taxon>
        <taxon>Monogenea</taxon>
        <taxon>Polyopisthocotylea</taxon>
        <taxon>Polystomatidea</taxon>
        <taxon>Polystomatidae</taxon>
        <taxon>Protopolystoma</taxon>
    </lineage>
</organism>
<protein>
    <recommendedName>
        <fullName evidence="12">Mannosyltransferase</fullName>
        <ecNumber evidence="12">2.4.1.-</ecNumber>
    </recommendedName>
</protein>
<keyword evidence="9 12" id="KW-0472">Membrane</keyword>
<keyword evidence="7 12" id="KW-0256">Endoplasmic reticulum</keyword>
<dbReference type="GO" id="GO:0005789">
    <property type="term" value="C:endoplasmic reticulum membrane"/>
    <property type="evidence" value="ECO:0007669"/>
    <property type="project" value="UniProtKB-SubCell"/>
</dbReference>
<dbReference type="Proteomes" id="UP000784294">
    <property type="component" value="Unassembled WGS sequence"/>
</dbReference>
<feature type="signal peptide" evidence="13">
    <location>
        <begin position="1"/>
        <end position="15"/>
    </location>
</feature>
<evidence type="ECO:0000256" key="9">
    <source>
        <dbReference type="ARBA" id="ARBA00023136"/>
    </source>
</evidence>
<proteinExistence type="inferred from homology"/>
<evidence type="ECO:0000256" key="7">
    <source>
        <dbReference type="ARBA" id="ARBA00022824"/>
    </source>
</evidence>
<comment type="function">
    <text evidence="10">Mannosyltransferase that operates in the biosynthetic pathway of dolichol-linked oligosaccharides, the glycan precursors employed in protein asparagine (N)-glycosylation. The assembly of dolichol-linked oligosaccharides begins on the cytosolic side of the endoplasmic reticulum membrane and finishes in its lumen. The sequential addition of sugars to dolichol pyrophosphate produces dolichol-linked oligosaccharides containing fourteen sugars, including two GlcNAcs, nine mannoses and three glucoses. Once assembled, the oligosaccharide is transferred from the lipid to nascent proteins by oligosaccharyltransferases. In the lumen of the endoplasmic reticulum, adds the eighth mannose residue in an alpha-1,6 linkage onto Man(7)GlcNAc(2)-PP-dolichol to produce Man(8)GlcNAc(2)-PP-dolichol.</text>
</comment>
<evidence type="ECO:0000256" key="3">
    <source>
        <dbReference type="ARBA" id="ARBA00007063"/>
    </source>
</evidence>
<evidence type="ECO:0000313" key="15">
    <source>
        <dbReference type="Proteomes" id="UP000784294"/>
    </source>
</evidence>
<comment type="pathway">
    <text evidence="2">Protein modification; protein glycosylation.</text>
</comment>
<evidence type="ECO:0000256" key="13">
    <source>
        <dbReference type="SAM" id="SignalP"/>
    </source>
</evidence>
<evidence type="ECO:0000256" key="1">
    <source>
        <dbReference type="ARBA" id="ARBA00004477"/>
    </source>
</evidence>
<dbReference type="EC" id="2.4.1.-" evidence="12"/>
<keyword evidence="13" id="KW-0732">Signal</keyword>
<evidence type="ECO:0000256" key="4">
    <source>
        <dbReference type="ARBA" id="ARBA00022676"/>
    </source>
</evidence>
<evidence type="ECO:0000256" key="2">
    <source>
        <dbReference type="ARBA" id="ARBA00004922"/>
    </source>
</evidence>
<keyword evidence="8 12" id="KW-1133">Transmembrane helix</keyword>
<dbReference type="AlphaFoldDB" id="A0A3S5CRK3"/>
<reference evidence="14" key="1">
    <citation type="submission" date="2018-11" db="EMBL/GenBank/DDBJ databases">
        <authorList>
            <consortium name="Pathogen Informatics"/>
        </authorList>
    </citation>
    <scope>NUCLEOTIDE SEQUENCE</scope>
</reference>
<comment type="caution">
    <text evidence="12">Lacks conserved residue(s) required for the propagation of feature annotation.</text>
</comment>
<feature type="non-terminal residue" evidence="14">
    <location>
        <position position="145"/>
    </location>
</feature>
<evidence type="ECO:0000256" key="12">
    <source>
        <dbReference type="RuleBase" id="RU363075"/>
    </source>
</evidence>
<dbReference type="InterPro" id="IPR005599">
    <property type="entry name" value="GPI_mannosylTrfase"/>
</dbReference>
<dbReference type="Pfam" id="PF03901">
    <property type="entry name" value="Glyco_transf_22"/>
    <property type="match status" value="1"/>
</dbReference>
<feature type="transmembrane region" description="Helical" evidence="12">
    <location>
        <begin position="58"/>
        <end position="78"/>
    </location>
</feature>
<dbReference type="PANTHER" id="PTHR22760:SF1">
    <property type="entry name" value="DOL-P-MAN:MAN(7)GLCNAC(2)-PP-DOL ALPHA-1,6-MANNOSYLTRANSFERASE"/>
    <property type="match status" value="1"/>
</dbReference>
<comment type="subcellular location">
    <subcellularLocation>
        <location evidence="1 12">Endoplasmic reticulum membrane</location>
        <topology evidence="1 12">Multi-pass membrane protein</topology>
    </subcellularLocation>
</comment>
<keyword evidence="5" id="KW-0808">Transferase</keyword>
<comment type="similarity">
    <text evidence="3 12">Belongs to the glycosyltransferase 22 family.</text>
</comment>
<sequence length="145" mass="16421">MLLCHLLYFVPLAYVAFFPFTKVEESFNIQATHDILIHKSNISQYDHIEFPGVVPRTFLGPLLLAFLASPAYVLKNVFGMSKYSLQISVRCVLCLLVANSFNKFIHATGSLLGPSLSKRLIFISLTQFHFVFYSSRTLPNIFALI</sequence>
<evidence type="ECO:0000256" key="10">
    <source>
        <dbReference type="ARBA" id="ARBA00044721"/>
    </source>
</evidence>
<evidence type="ECO:0000256" key="11">
    <source>
        <dbReference type="ARBA" id="ARBA00048899"/>
    </source>
</evidence>
<name>A0A3S5CRK3_9PLAT</name>
<evidence type="ECO:0000313" key="14">
    <source>
        <dbReference type="EMBL" id="VEL30617.1"/>
    </source>
</evidence>
<dbReference type="PANTHER" id="PTHR22760">
    <property type="entry name" value="GLYCOSYLTRANSFERASE"/>
    <property type="match status" value="1"/>
</dbReference>
<dbReference type="OrthoDB" id="19039at2759"/>
<evidence type="ECO:0000256" key="6">
    <source>
        <dbReference type="ARBA" id="ARBA00022692"/>
    </source>
</evidence>
<accession>A0A3S5CRK3</accession>
<dbReference type="EMBL" id="CAAALY010113783">
    <property type="protein sequence ID" value="VEL30617.1"/>
    <property type="molecule type" value="Genomic_DNA"/>
</dbReference>
<keyword evidence="6 12" id="KW-0812">Transmembrane</keyword>